<name>A0A6H5ID31_9HYME</name>
<keyword evidence="3" id="KW-1185">Reference proteome</keyword>
<accession>A0A6H5ID31</accession>
<dbReference type="EMBL" id="CADCXV010000751">
    <property type="protein sequence ID" value="CAB0034694.1"/>
    <property type="molecule type" value="Genomic_DNA"/>
</dbReference>
<evidence type="ECO:0000313" key="2">
    <source>
        <dbReference type="EMBL" id="CAB0034694.1"/>
    </source>
</evidence>
<organism evidence="2 3">
    <name type="scientific">Trichogramma brassicae</name>
    <dbReference type="NCBI Taxonomy" id="86971"/>
    <lineage>
        <taxon>Eukaryota</taxon>
        <taxon>Metazoa</taxon>
        <taxon>Ecdysozoa</taxon>
        <taxon>Arthropoda</taxon>
        <taxon>Hexapoda</taxon>
        <taxon>Insecta</taxon>
        <taxon>Pterygota</taxon>
        <taxon>Neoptera</taxon>
        <taxon>Endopterygota</taxon>
        <taxon>Hymenoptera</taxon>
        <taxon>Apocrita</taxon>
        <taxon>Proctotrupomorpha</taxon>
        <taxon>Chalcidoidea</taxon>
        <taxon>Trichogrammatidae</taxon>
        <taxon>Trichogramma</taxon>
    </lineage>
</organism>
<gene>
    <name evidence="2" type="ORF">TBRA_LOCUS6592</name>
</gene>
<evidence type="ECO:0000313" key="3">
    <source>
        <dbReference type="Proteomes" id="UP000479190"/>
    </source>
</evidence>
<feature type="compositionally biased region" description="Basic and acidic residues" evidence="1">
    <location>
        <begin position="16"/>
        <end position="35"/>
    </location>
</feature>
<protein>
    <submittedName>
        <fullName evidence="2">Uncharacterized protein</fullName>
    </submittedName>
</protein>
<dbReference type="AlphaFoldDB" id="A0A6H5ID31"/>
<proteinExistence type="predicted"/>
<feature type="region of interest" description="Disordered" evidence="1">
    <location>
        <begin position="15"/>
        <end position="35"/>
    </location>
</feature>
<feature type="non-terminal residue" evidence="2">
    <location>
        <position position="1"/>
    </location>
</feature>
<evidence type="ECO:0000256" key="1">
    <source>
        <dbReference type="SAM" id="MobiDB-lite"/>
    </source>
</evidence>
<dbReference type="Proteomes" id="UP000479190">
    <property type="component" value="Unassembled WGS sequence"/>
</dbReference>
<sequence length="68" mass="7456">STSCSGINLGVCPFDSQHERDRPEERVALPKSRDPQVADLPLQALACSSNERSTYAASSNEFVVHQRP</sequence>
<reference evidence="2 3" key="1">
    <citation type="submission" date="2020-02" db="EMBL/GenBank/DDBJ databases">
        <authorList>
            <person name="Ferguson B K."/>
        </authorList>
    </citation>
    <scope>NUCLEOTIDE SEQUENCE [LARGE SCALE GENOMIC DNA]</scope>
</reference>